<evidence type="ECO:0000259" key="3">
    <source>
        <dbReference type="PROSITE" id="PS50157"/>
    </source>
</evidence>
<evidence type="ECO:0000313" key="5">
    <source>
        <dbReference type="Proteomes" id="UP000007796"/>
    </source>
</evidence>
<name>F0XQK1_GROCL</name>
<feature type="region of interest" description="Disordered" evidence="2">
    <location>
        <begin position="338"/>
        <end position="370"/>
    </location>
</feature>
<dbReference type="HOGENOM" id="CLU_355296_0_0_1"/>
<evidence type="ECO:0000256" key="1">
    <source>
        <dbReference type="PROSITE-ProRule" id="PRU00042"/>
    </source>
</evidence>
<feature type="region of interest" description="Disordered" evidence="2">
    <location>
        <begin position="671"/>
        <end position="704"/>
    </location>
</feature>
<dbReference type="PROSITE" id="PS50157">
    <property type="entry name" value="ZINC_FINGER_C2H2_2"/>
    <property type="match status" value="1"/>
</dbReference>
<dbReference type="GO" id="GO:0005634">
    <property type="term" value="C:nucleus"/>
    <property type="evidence" value="ECO:0007669"/>
    <property type="project" value="TreeGrafter"/>
</dbReference>
<dbReference type="InterPro" id="IPR051061">
    <property type="entry name" value="Zinc_finger_trans_reg"/>
</dbReference>
<accession>F0XQK1</accession>
<keyword evidence="1" id="KW-0862">Zinc</keyword>
<dbReference type="InParanoid" id="F0XQK1"/>
<evidence type="ECO:0000313" key="4">
    <source>
        <dbReference type="EMBL" id="EFX00529.1"/>
    </source>
</evidence>
<feature type="compositionally biased region" description="Polar residues" evidence="2">
    <location>
        <begin position="40"/>
        <end position="62"/>
    </location>
</feature>
<dbReference type="AlphaFoldDB" id="F0XQK1"/>
<feature type="compositionally biased region" description="Polar residues" evidence="2">
    <location>
        <begin position="339"/>
        <end position="348"/>
    </location>
</feature>
<feature type="compositionally biased region" description="Basic and acidic residues" evidence="2">
    <location>
        <begin position="671"/>
        <end position="684"/>
    </location>
</feature>
<sequence>MSSLDFPNGAATLGSLFDLDEAGPRSPLLKARKLELFVSRSPSPDPTQVSDSLHTSPGQSTSNRRRKVKPSRGDAVLIQYMGNYRNNDIGNAASEQPLSDSSEDEVDEDNEDSGAEQEIGDGDEDEEQELEEDARMSDESDKGDDAAQKTRKIEPTLIRERLMGPVDIKKEPRFKHDRPDLDGPALTASPQALTGNGVPGSYSMQAVATATLALTARQLIARPDPDAMNNEDEMVIDEPCAIAAPTARPELKDMALGALSLEDNKKPGSIEERSPVSDTDTPGCHFLDGGNHPYAREYPETNTQLRTPASTGTPQDTTSMAAVRGDRPVVNKGPLPWATPSSISSPNEHPSAYPHASPGFTTPRLPNHLPPIQQQCEYKYTDAKNNIKPLSPTNINSISDNATVLPPFRDLHLPGPDSASDDHRIGATPLSDSLGRLPSLSSMVYSRSPPISPISTFRRNSDLTSPKNNTTGSGGGSFYAPAYTTGRPPGADYDRRNSAIYRTGSVRPAPSQAHPVLAPAMAAPSGVTAALTLAPVPASASSSVPAQAARQVAIQGKDAPGTSEGDKMPIDVQTTTHVAQGNFRCREPGCLAPPFQTQYLLNSHANVHSSARPHYCPVNGCPRNRPGYGFKRKNEMIRHGLVHDSPGYICPFCPDREHKYPRPDNLQRHVRAHHQEKPKDDPQLRDVLAQRPDGAPQRRRRRLA</sequence>
<dbReference type="RefSeq" id="XP_014170011.1">
    <property type="nucleotide sequence ID" value="XM_014314536.1"/>
</dbReference>
<keyword evidence="1" id="KW-0863">Zinc-finger</keyword>
<feature type="compositionally biased region" description="Acidic residues" evidence="2">
    <location>
        <begin position="101"/>
        <end position="132"/>
    </location>
</feature>
<keyword evidence="5" id="KW-1185">Reference proteome</keyword>
<feature type="compositionally biased region" description="Basic and acidic residues" evidence="2">
    <location>
        <begin position="262"/>
        <end position="275"/>
    </location>
</feature>
<feature type="domain" description="C2H2-type" evidence="3">
    <location>
        <begin position="648"/>
        <end position="678"/>
    </location>
</feature>
<dbReference type="OrthoDB" id="6077919at2759"/>
<gene>
    <name evidence="4" type="ORF">CMQ_7531</name>
</gene>
<dbReference type="InterPro" id="IPR013087">
    <property type="entry name" value="Znf_C2H2_type"/>
</dbReference>
<organism evidence="5">
    <name type="scientific">Grosmannia clavigera (strain kw1407 / UAMH 11150)</name>
    <name type="common">Blue stain fungus</name>
    <name type="synonym">Graphiocladiella clavigera</name>
    <dbReference type="NCBI Taxonomy" id="655863"/>
    <lineage>
        <taxon>Eukaryota</taxon>
        <taxon>Fungi</taxon>
        <taxon>Dikarya</taxon>
        <taxon>Ascomycota</taxon>
        <taxon>Pezizomycotina</taxon>
        <taxon>Sordariomycetes</taxon>
        <taxon>Sordariomycetidae</taxon>
        <taxon>Ophiostomatales</taxon>
        <taxon>Ophiostomataceae</taxon>
        <taxon>Leptographium</taxon>
    </lineage>
</organism>
<dbReference type="GO" id="GO:0008270">
    <property type="term" value="F:zinc ion binding"/>
    <property type="evidence" value="ECO:0007669"/>
    <property type="project" value="UniProtKB-KW"/>
</dbReference>
<keyword evidence="1" id="KW-0479">Metal-binding</keyword>
<evidence type="ECO:0000256" key="2">
    <source>
        <dbReference type="SAM" id="MobiDB-lite"/>
    </source>
</evidence>
<reference evidence="4 5" key="1">
    <citation type="journal article" date="2011" name="Proc. Natl. Acad. Sci. U.S.A.">
        <title>Genome and transcriptome analyses of the mountain pine beetle-fungal symbiont Grosmannia clavigera, a lodgepole pine pathogen.</title>
        <authorList>
            <person name="DiGuistini S."/>
            <person name="Wang Y."/>
            <person name="Liao N.Y."/>
            <person name="Taylor G."/>
            <person name="Tanguay P."/>
            <person name="Feau N."/>
            <person name="Henrissat B."/>
            <person name="Chan S.K."/>
            <person name="Hesse-Orce U."/>
            <person name="Alamouti S.M."/>
            <person name="Tsui C.K.M."/>
            <person name="Docking R.T."/>
            <person name="Levasseur A."/>
            <person name="Haridas S."/>
            <person name="Robertson G."/>
            <person name="Birol I."/>
            <person name="Holt R.A."/>
            <person name="Marra M.A."/>
            <person name="Hamelin R.C."/>
            <person name="Hirst M."/>
            <person name="Jones S.J.M."/>
            <person name="Bohlmann J."/>
            <person name="Breuil C."/>
        </authorList>
    </citation>
    <scope>NUCLEOTIDE SEQUENCE [LARGE SCALE GENOMIC DNA]</scope>
    <source>
        <strain evidence="5">kw1407 / UAMH 11150</strain>
    </source>
</reference>
<dbReference type="GeneID" id="25981086"/>
<dbReference type="PANTHER" id="PTHR46179:SF19">
    <property type="entry name" value="C2H2 FINGER DOMAIN TRANSCRIPTION FACTOR (EUROFUNG)-RELATED"/>
    <property type="match status" value="1"/>
</dbReference>
<feature type="compositionally biased region" description="Polar residues" evidence="2">
    <location>
        <begin position="84"/>
        <end position="98"/>
    </location>
</feature>
<dbReference type="Proteomes" id="UP000007796">
    <property type="component" value="Unassembled WGS sequence"/>
</dbReference>
<dbReference type="EMBL" id="GL629801">
    <property type="protein sequence ID" value="EFX00529.1"/>
    <property type="molecule type" value="Genomic_DNA"/>
</dbReference>
<dbReference type="InterPro" id="IPR036236">
    <property type="entry name" value="Znf_C2H2_sf"/>
</dbReference>
<feature type="region of interest" description="Disordered" evidence="2">
    <location>
        <begin position="39"/>
        <end position="194"/>
    </location>
</feature>
<protein>
    <submittedName>
        <fullName evidence="4">C2h2 type zinc finger domain containing protein</fullName>
    </submittedName>
</protein>
<dbReference type="eggNOG" id="KOG1721">
    <property type="taxonomic scope" value="Eukaryota"/>
</dbReference>
<dbReference type="STRING" id="655863.F0XQK1"/>
<proteinExistence type="predicted"/>
<feature type="region of interest" description="Disordered" evidence="2">
    <location>
        <begin position="262"/>
        <end position="284"/>
    </location>
</feature>
<dbReference type="GO" id="GO:0006357">
    <property type="term" value="P:regulation of transcription by RNA polymerase II"/>
    <property type="evidence" value="ECO:0007669"/>
    <property type="project" value="TreeGrafter"/>
</dbReference>
<dbReference type="PANTHER" id="PTHR46179">
    <property type="entry name" value="ZINC FINGER PROTEIN"/>
    <property type="match status" value="1"/>
</dbReference>
<dbReference type="Gene3D" id="3.30.160.60">
    <property type="entry name" value="Classic Zinc Finger"/>
    <property type="match status" value="1"/>
</dbReference>
<feature type="compositionally biased region" description="Polar residues" evidence="2">
    <location>
        <begin position="453"/>
        <end position="471"/>
    </location>
</feature>
<feature type="region of interest" description="Disordered" evidence="2">
    <location>
        <begin position="451"/>
        <end position="490"/>
    </location>
</feature>
<dbReference type="SUPFAM" id="SSF57667">
    <property type="entry name" value="beta-beta-alpha zinc fingers"/>
    <property type="match status" value="1"/>
</dbReference>
<feature type="compositionally biased region" description="Basic and acidic residues" evidence="2">
    <location>
        <begin position="133"/>
        <end position="171"/>
    </location>
</feature>
<dbReference type="SMART" id="SM00355">
    <property type="entry name" value="ZnF_C2H2"/>
    <property type="match status" value="3"/>
</dbReference>